<dbReference type="Gene3D" id="4.10.1050.10">
    <property type="entry name" value="At2g23090-like"/>
    <property type="match status" value="1"/>
</dbReference>
<evidence type="ECO:0000313" key="5">
    <source>
        <dbReference type="Proteomes" id="UP000027195"/>
    </source>
</evidence>
<protein>
    <submittedName>
        <fullName evidence="4">Uncharacterized protein</fullName>
    </submittedName>
</protein>
<dbReference type="SUPFAM" id="SSF118359">
    <property type="entry name" value="Expressed protein At2g23090/F21P24.15"/>
    <property type="match status" value="1"/>
</dbReference>
<organism evidence="4 5">
    <name type="scientific">Botryobasidium botryosum (strain FD-172 SS1)</name>
    <dbReference type="NCBI Taxonomy" id="930990"/>
    <lineage>
        <taxon>Eukaryota</taxon>
        <taxon>Fungi</taxon>
        <taxon>Dikarya</taxon>
        <taxon>Basidiomycota</taxon>
        <taxon>Agaricomycotina</taxon>
        <taxon>Agaricomycetes</taxon>
        <taxon>Cantharellales</taxon>
        <taxon>Botryobasidiaceae</taxon>
        <taxon>Botryobasidium</taxon>
    </lineage>
</organism>
<dbReference type="Pfam" id="PF04419">
    <property type="entry name" value="SERF-like_N"/>
    <property type="match status" value="1"/>
</dbReference>
<feature type="region of interest" description="Disordered" evidence="1">
    <location>
        <begin position="1"/>
        <end position="25"/>
    </location>
</feature>
<dbReference type="HOGENOM" id="CLU_181109_1_0_1"/>
<evidence type="ECO:0000259" key="2">
    <source>
        <dbReference type="Pfam" id="PF04419"/>
    </source>
</evidence>
<feature type="domain" description="At2g23090-like zinc-binding" evidence="3">
    <location>
        <begin position="36"/>
        <end position="72"/>
    </location>
</feature>
<dbReference type="InterPro" id="IPR039438">
    <property type="entry name" value="At2g23090-like_Znf"/>
</dbReference>
<evidence type="ECO:0000313" key="4">
    <source>
        <dbReference type="EMBL" id="KDQ13628.1"/>
    </source>
</evidence>
<evidence type="ECO:0000259" key="3">
    <source>
        <dbReference type="Pfam" id="PF12907"/>
    </source>
</evidence>
<feature type="domain" description="Small EDRK-rich factor-like N-terminal" evidence="2">
    <location>
        <begin position="1"/>
        <end position="33"/>
    </location>
</feature>
<dbReference type="Proteomes" id="UP000027195">
    <property type="component" value="Unassembled WGS sequence"/>
</dbReference>
<reference evidence="5" key="1">
    <citation type="journal article" date="2014" name="Proc. Natl. Acad. Sci. U.S.A.">
        <title>Extensive sampling of basidiomycete genomes demonstrates inadequacy of the white-rot/brown-rot paradigm for wood decay fungi.</title>
        <authorList>
            <person name="Riley R."/>
            <person name="Salamov A.A."/>
            <person name="Brown D.W."/>
            <person name="Nagy L.G."/>
            <person name="Floudas D."/>
            <person name="Held B.W."/>
            <person name="Levasseur A."/>
            <person name="Lombard V."/>
            <person name="Morin E."/>
            <person name="Otillar R."/>
            <person name="Lindquist E.A."/>
            <person name="Sun H."/>
            <person name="LaButti K.M."/>
            <person name="Schmutz J."/>
            <person name="Jabbour D."/>
            <person name="Luo H."/>
            <person name="Baker S.E."/>
            <person name="Pisabarro A.G."/>
            <person name="Walton J.D."/>
            <person name="Blanchette R.A."/>
            <person name="Henrissat B."/>
            <person name="Martin F."/>
            <person name="Cullen D."/>
            <person name="Hibbett D.S."/>
            <person name="Grigoriev I.V."/>
        </authorList>
    </citation>
    <scope>NUCLEOTIDE SEQUENCE [LARGE SCALE GENOMIC DNA]</scope>
    <source>
        <strain evidence="5">FD-172 SS1</strain>
    </source>
</reference>
<dbReference type="InParanoid" id="A0A067MCY4"/>
<dbReference type="InterPro" id="IPR007513">
    <property type="entry name" value="SERF-like_N"/>
</dbReference>
<dbReference type="OrthoDB" id="370932at2759"/>
<evidence type="ECO:0000256" key="1">
    <source>
        <dbReference type="SAM" id="MobiDB-lite"/>
    </source>
</evidence>
<keyword evidence="5" id="KW-1185">Reference proteome</keyword>
<dbReference type="Pfam" id="PF12907">
    <property type="entry name" value="zf-met2"/>
    <property type="match status" value="1"/>
</dbReference>
<gene>
    <name evidence="4" type="ORF">BOTBODRAFT_33337</name>
</gene>
<dbReference type="PANTHER" id="PTHR33788">
    <property type="entry name" value="OS07G0114300 PROTEIN"/>
    <property type="match status" value="1"/>
</dbReference>
<dbReference type="PANTHER" id="PTHR33788:SF1">
    <property type="entry name" value="ZINC-BINDING PROTEIN"/>
    <property type="match status" value="1"/>
</dbReference>
<name>A0A067MCY4_BOTB1</name>
<dbReference type="AlphaFoldDB" id="A0A067MCY4"/>
<sequence>MGNGAKAQQKRDRNAKTAGGTAKSQIKTNEAAKTIICSTCRQTFLTTTRQPALQQHVDNKHSGKAFSECFPGFVATA</sequence>
<dbReference type="EMBL" id="KL198042">
    <property type="protein sequence ID" value="KDQ13628.1"/>
    <property type="molecule type" value="Genomic_DNA"/>
</dbReference>
<dbReference type="InterPro" id="IPR026939">
    <property type="entry name" value="ZNF706/At2g23090_sf"/>
</dbReference>
<proteinExistence type="predicted"/>
<dbReference type="InterPro" id="IPR039713">
    <property type="entry name" value="At2g23090-like"/>
</dbReference>
<accession>A0A067MCY4</accession>